<dbReference type="PANTHER" id="PTHR47691:SF3">
    <property type="entry name" value="HTH-TYPE TRANSCRIPTIONAL REGULATOR RV0890C-RELATED"/>
    <property type="match status" value="1"/>
</dbReference>
<dbReference type="PROSITE" id="PS51755">
    <property type="entry name" value="OMPR_PHOB"/>
    <property type="match status" value="1"/>
</dbReference>
<dbReference type="Pfam" id="PF25872">
    <property type="entry name" value="HTH_77"/>
    <property type="match status" value="1"/>
</dbReference>
<organism evidence="4 5">
    <name type="scientific">Caulobacter hibisci</name>
    <dbReference type="NCBI Taxonomy" id="2035993"/>
    <lineage>
        <taxon>Bacteria</taxon>
        <taxon>Pseudomonadati</taxon>
        <taxon>Pseudomonadota</taxon>
        <taxon>Alphaproteobacteria</taxon>
        <taxon>Caulobacterales</taxon>
        <taxon>Caulobacteraceae</taxon>
        <taxon>Caulobacter</taxon>
    </lineage>
</organism>
<dbReference type="PRINTS" id="PR00364">
    <property type="entry name" value="DISEASERSIST"/>
</dbReference>
<dbReference type="Gene3D" id="1.10.10.10">
    <property type="entry name" value="Winged helix-like DNA-binding domain superfamily/Winged helix DNA-binding domain"/>
    <property type="match status" value="2"/>
</dbReference>
<dbReference type="Pfam" id="PF00486">
    <property type="entry name" value="Trans_reg_C"/>
    <property type="match status" value="1"/>
</dbReference>
<dbReference type="EMBL" id="JADWOX010000014">
    <property type="protein sequence ID" value="MBI1685584.1"/>
    <property type="molecule type" value="Genomic_DNA"/>
</dbReference>
<dbReference type="InterPro" id="IPR058852">
    <property type="entry name" value="HTH_77"/>
</dbReference>
<gene>
    <name evidence="4" type="ORF">I4Q42_18090</name>
</gene>
<dbReference type="InterPro" id="IPR001867">
    <property type="entry name" value="OmpR/PhoB-type_DNA-bd"/>
</dbReference>
<dbReference type="Proteomes" id="UP000639859">
    <property type="component" value="Unassembled WGS sequence"/>
</dbReference>
<evidence type="ECO:0000256" key="1">
    <source>
        <dbReference type="ARBA" id="ARBA00023125"/>
    </source>
</evidence>
<dbReference type="InterPro" id="IPR036388">
    <property type="entry name" value="WH-like_DNA-bd_sf"/>
</dbReference>
<evidence type="ECO:0000313" key="4">
    <source>
        <dbReference type="EMBL" id="MBI1685584.1"/>
    </source>
</evidence>
<dbReference type="CDD" id="cd00383">
    <property type="entry name" value="trans_reg_C"/>
    <property type="match status" value="1"/>
</dbReference>
<dbReference type="InterPro" id="IPR027417">
    <property type="entry name" value="P-loop_NTPase"/>
</dbReference>
<accession>A0ABS0T1A5</accession>
<dbReference type="SUPFAM" id="SSF46894">
    <property type="entry name" value="C-terminal effector domain of the bipartite response regulators"/>
    <property type="match status" value="1"/>
</dbReference>
<keyword evidence="5" id="KW-1185">Reference proteome</keyword>
<sequence length="484" mass="52197">MTPFFEQPRSFAFGPFVLNPEQQMLVEDEAPVTLGGRAFDILTALVERPGVVISKTELIERAWPNLTVEEANLKVNIAALRRALGEKAGSLQYIATVIGRGYRFVAPVRPGQAAGPVREGRQPSGQSNLPPAIAGIVGRAQDIAQIRKGLEAERVLSIVGAGGIGKTTVAVAVAEGFAARVSDGAWFVDLASLDDPARLPAAIAKALGVAAQPATVLADLLDHLRGRDLLLVLDNCEHVIEAAADCAAAILADAPGVRILTTSREPLRINGERVYRLTPLDAPPLEERLQPDTLLAFPATQLFVERAMARNRMFHLQDGDALVVAEICQRLDGVALAIELAANRASAFGVHELRSLLDGRFRLIGGLRSWPERHQTLTATFDWSYNLLPADERAVLRRLAVFPGGFSLESACMIARAECDPAKTIDDLANLVDKSLVTADPVGNAVSYRLLDTTRAYALQKLVESGEADQVRQRYALHLAKDGR</sequence>
<evidence type="ECO:0000256" key="2">
    <source>
        <dbReference type="PROSITE-ProRule" id="PRU01091"/>
    </source>
</evidence>
<comment type="caution">
    <text evidence="4">The sequence shown here is derived from an EMBL/GenBank/DDBJ whole genome shotgun (WGS) entry which is preliminary data.</text>
</comment>
<dbReference type="Pfam" id="PF13401">
    <property type="entry name" value="AAA_22"/>
    <property type="match status" value="1"/>
</dbReference>
<dbReference type="RefSeq" id="WP_198577491.1">
    <property type="nucleotide sequence ID" value="NZ_JADWOX010000014.1"/>
</dbReference>
<feature type="DNA-binding region" description="OmpR/PhoB-type" evidence="2">
    <location>
        <begin position="8"/>
        <end position="106"/>
    </location>
</feature>
<dbReference type="SMART" id="SM00862">
    <property type="entry name" value="Trans_reg_C"/>
    <property type="match status" value="1"/>
</dbReference>
<dbReference type="SUPFAM" id="SSF52540">
    <property type="entry name" value="P-loop containing nucleoside triphosphate hydrolases"/>
    <property type="match status" value="1"/>
</dbReference>
<dbReference type="Gene3D" id="3.40.50.300">
    <property type="entry name" value="P-loop containing nucleotide triphosphate hydrolases"/>
    <property type="match status" value="1"/>
</dbReference>
<protein>
    <submittedName>
        <fullName evidence="4">Helix-turn-helix transcriptional regulator</fullName>
    </submittedName>
</protein>
<evidence type="ECO:0000259" key="3">
    <source>
        <dbReference type="PROSITE" id="PS51755"/>
    </source>
</evidence>
<dbReference type="InterPro" id="IPR049945">
    <property type="entry name" value="AAA_22"/>
</dbReference>
<proteinExistence type="predicted"/>
<feature type="domain" description="OmpR/PhoB-type" evidence="3">
    <location>
        <begin position="8"/>
        <end position="106"/>
    </location>
</feature>
<name>A0ABS0T1A5_9CAUL</name>
<evidence type="ECO:0000313" key="5">
    <source>
        <dbReference type="Proteomes" id="UP000639859"/>
    </source>
</evidence>
<reference evidence="4 5" key="1">
    <citation type="submission" date="2020-11" db="EMBL/GenBank/DDBJ databases">
        <title>genome sequence of strain KACC 18849.</title>
        <authorList>
            <person name="Gao J."/>
            <person name="Zhang X."/>
        </authorList>
    </citation>
    <scope>NUCLEOTIDE SEQUENCE [LARGE SCALE GENOMIC DNA]</scope>
    <source>
        <strain evidence="4 5">KACC 18849</strain>
    </source>
</reference>
<dbReference type="PANTHER" id="PTHR47691">
    <property type="entry name" value="REGULATOR-RELATED"/>
    <property type="match status" value="1"/>
</dbReference>
<keyword evidence="1 2" id="KW-0238">DNA-binding</keyword>
<dbReference type="InterPro" id="IPR016032">
    <property type="entry name" value="Sig_transdc_resp-reg_C-effctor"/>
</dbReference>